<protein>
    <recommendedName>
        <fullName evidence="1">DUF559 domain-containing protein</fullName>
    </recommendedName>
</protein>
<proteinExistence type="predicted"/>
<reference evidence="2" key="2">
    <citation type="submission" date="2020-09" db="EMBL/GenBank/DDBJ databases">
        <authorList>
            <person name="Sun Q."/>
            <person name="Zhou Y."/>
        </authorList>
    </citation>
    <scope>NUCLEOTIDE SEQUENCE</scope>
    <source>
        <strain evidence="2">CGMCC 1.12187</strain>
    </source>
</reference>
<evidence type="ECO:0000313" key="3">
    <source>
        <dbReference type="Proteomes" id="UP000638848"/>
    </source>
</evidence>
<dbReference type="SUPFAM" id="SSF52980">
    <property type="entry name" value="Restriction endonuclease-like"/>
    <property type="match status" value="1"/>
</dbReference>
<dbReference type="EMBL" id="BMEQ01000001">
    <property type="protein sequence ID" value="GGG43164.1"/>
    <property type="molecule type" value="Genomic_DNA"/>
</dbReference>
<gene>
    <name evidence="2" type="ORF">GCM10011374_01930</name>
</gene>
<dbReference type="Gene3D" id="3.40.960.10">
    <property type="entry name" value="VSR Endonuclease"/>
    <property type="match status" value="1"/>
</dbReference>
<keyword evidence="3" id="KW-1185">Reference proteome</keyword>
<dbReference type="Pfam" id="PF04480">
    <property type="entry name" value="DUF559"/>
    <property type="match status" value="1"/>
</dbReference>
<reference evidence="2" key="1">
    <citation type="journal article" date="2014" name="Int. J. Syst. Evol. Microbiol.">
        <title>Complete genome sequence of Corynebacterium casei LMG S-19264T (=DSM 44701T), isolated from a smear-ripened cheese.</title>
        <authorList>
            <consortium name="US DOE Joint Genome Institute (JGI-PGF)"/>
            <person name="Walter F."/>
            <person name="Albersmeier A."/>
            <person name="Kalinowski J."/>
            <person name="Ruckert C."/>
        </authorList>
    </citation>
    <scope>NUCLEOTIDE SEQUENCE</scope>
    <source>
        <strain evidence="2">CGMCC 1.12187</strain>
    </source>
</reference>
<dbReference type="InterPro" id="IPR011335">
    <property type="entry name" value="Restrct_endonuc-II-like"/>
</dbReference>
<evidence type="ECO:0000313" key="2">
    <source>
        <dbReference type="EMBL" id="GGG43164.1"/>
    </source>
</evidence>
<name>A0A917GFV7_9MICC</name>
<organism evidence="2 3">
    <name type="scientific">Kocuria dechangensis</name>
    <dbReference type="NCBI Taxonomy" id="1176249"/>
    <lineage>
        <taxon>Bacteria</taxon>
        <taxon>Bacillati</taxon>
        <taxon>Actinomycetota</taxon>
        <taxon>Actinomycetes</taxon>
        <taxon>Micrococcales</taxon>
        <taxon>Micrococcaceae</taxon>
        <taxon>Kocuria</taxon>
    </lineage>
</organism>
<feature type="domain" description="DUF559" evidence="1">
    <location>
        <begin position="231"/>
        <end position="306"/>
    </location>
</feature>
<evidence type="ECO:0000259" key="1">
    <source>
        <dbReference type="Pfam" id="PF04480"/>
    </source>
</evidence>
<comment type="caution">
    <text evidence="2">The sequence shown here is derived from an EMBL/GenBank/DDBJ whole genome shotgun (WGS) entry which is preliminary data.</text>
</comment>
<sequence length="313" mass="35221">MTARFFEPATNAPQLLSTASLLEAGLSDRAVHRQVRDGRLIRVRPGWFVDAEQYRGLRHEEKTLLAYQAYVRTSAVSPVLCLASAALVHGLRMYRVPTRIHTLSTPDHGTHNGGPDIVRHQAPLPDSDVVELQGIRVTSGERTLLDCARFLPFPDAVVLADQARALGVPRARLEKRLPEWKGQRGVRTARRVLGCMDVRAESVGETLTRLMLLEWGLPEPRVQWVIEGRSGRYRADFAWPEHRLVLEFDGELKYAHTDPETVASVLRDERRRETEIQELGWTVIRIGWRDVISTPAATVARIEKAMHAAGARS</sequence>
<dbReference type="AlphaFoldDB" id="A0A917GFV7"/>
<accession>A0A917GFV7</accession>
<dbReference type="InterPro" id="IPR007569">
    <property type="entry name" value="DUF559"/>
</dbReference>
<dbReference type="RefSeq" id="WP_188533957.1">
    <property type="nucleotide sequence ID" value="NZ_BMEQ01000001.1"/>
</dbReference>
<dbReference type="Proteomes" id="UP000638848">
    <property type="component" value="Unassembled WGS sequence"/>
</dbReference>